<name>A0A345HWI8_9ACTN</name>
<dbReference type="OrthoDB" id="572496at2"/>
<evidence type="ECO:0000259" key="3">
    <source>
        <dbReference type="PROSITE" id="PS51186"/>
    </source>
</evidence>
<evidence type="ECO:0000256" key="1">
    <source>
        <dbReference type="ARBA" id="ARBA00022679"/>
    </source>
</evidence>
<dbReference type="AlphaFoldDB" id="A0A345HWI8"/>
<dbReference type="PANTHER" id="PTHR43800">
    <property type="entry name" value="PEPTIDYL-LYSINE N-ACETYLTRANSFERASE YJAB"/>
    <property type="match status" value="1"/>
</dbReference>
<dbReference type="SUPFAM" id="SSF55729">
    <property type="entry name" value="Acyl-CoA N-acyltransferases (Nat)"/>
    <property type="match status" value="1"/>
</dbReference>
<dbReference type="PROSITE" id="PS51186">
    <property type="entry name" value="GNAT"/>
    <property type="match status" value="1"/>
</dbReference>
<dbReference type="KEGG" id="spad:DVK44_29055"/>
<keyword evidence="1 4" id="KW-0808">Transferase</keyword>
<sequence length="183" mass="20140">MPIRPAVPAELPVLQDIERAAGRPFRALGMAAIADDEPPGLDLLERYRAVGRAWVTDDGTGRPVAYLLHDTVDGAAHIEQVSVHPDMARRGLGRALIEHLAERSVRAGLDALTLTTFAEVPWNAPYYERLGFRVLADGELTDGLREIRRTESGDGLDRWPRVCMRRALPRPQLPSPAAHLTDG</sequence>
<protein>
    <submittedName>
        <fullName evidence="4">GNAT family N-acetyltransferase</fullName>
    </submittedName>
</protein>
<dbReference type="Proteomes" id="UP000253868">
    <property type="component" value="Chromosome"/>
</dbReference>
<dbReference type="InterPro" id="IPR016181">
    <property type="entry name" value="Acyl_CoA_acyltransferase"/>
</dbReference>
<accession>A0A345HWI8</accession>
<gene>
    <name evidence="4" type="ORF">DVK44_29055</name>
</gene>
<dbReference type="PANTHER" id="PTHR43800:SF1">
    <property type="entry name" value="PEPTIDYL-LYSINE N-ACETYLTRANSFERASE YJAB"/>
    <property type="match status" value="1"/>
</dbReference>
<keyword evidence="5" id="KW-1185">Reference proteome</keyword>
<dbReference type="InterPro" id="IPR000182">
    <property type="entry name" value="GNAT_dom"/>
</dbReference>
<dbReference type="Pfam" id="PF00583">
    <property type="entry name" value="Acetyltransf_1"/>
    <property type="match status" value="1"/>
</dbReference>
<evidence type="ECO:0000313" key="5">
    <source>
        <dbReference type="Proteomes" id="UP000253868"/>
    </source>
</evidence>
<feature type="domain" description="N-acetyltransferase" evidence="3">
    <location>
        <begin position="1"/>
        <end position="151"/>
    </location>
</feature>
<proteinExistence type="predicted"/>
<reference evidence="5" key="1">
    <citation type="submission" date="2018-07" db="EMBL/GenBank/DDBJ databases">
        <authorList>
            <person name="Zhao J."/>
        </authorList>
    </citation>
    <scope>NUCLEOTIDE SEQUENCE [LARGE SCALE GENOMIC DNA]</scope>
    <source>
        <strain evidence="5">GSSD-12</strain>
    </source>
</reference>
<evidence type="ECO:0000313" key="4">
    <source>
        <dbReference type="EMBL" id="AXG81062.1"/>
    </source>
</evidence>
<dbReference type="CDD" id="cd04301">
    <property type="entry name" value="NAT_SF"/>
    <property type="match status" value="1"/>
</dbReference>
<dbReference type="RefSeq" id="WP_114663603.1">
    <property type="nucleotide sequence ID" value="NZ_CP031194.1"/>
</dbReference>
<keyword evidence="2" id="KW-0012">Acyltransferase</keyword>
<evidence type="ECO:0000256" key="2">
    <source>
        <dbReference type="ARBA" id="ARBA00023315"/>
    </source>
</evidence>
<dbReference type="Gene3D" id="3.40.630.30">
    <property type="match status" value="1"/>
</dbReference>
<organism evidence="4 5">
    <name type="scientific">Streptomyces paludis</name>
    <dbReference type="NCBI Taxonomy" id="2282738"/>
    <lineage>
        <taxon>Bacteria</taxon>
        <taxon>Bacillati</taxon>
        <taxon>Actinomycetota</taxon>
        <taxon>Actinomycetes</taxon>
        <taxon>Kitasatosporales</taxon>
        <taxon>Streptomycetaceae</taxon>
        <taxon>Streptomyces</taxon>
    </lineage>
</organism>
<dbReference type="GO" id="GO:0016747">
    <property type="term" value="F:acyltransferase activity, transferring groups other than amino-acyl groups"/>
    <property type="evidence" value="ECO:0007669"/>
    <property type="project" value="InterPro"/>
</dbReference>
<dbReference type="EMBL" id="CP031194">
    <property type="protein sequence ID" value="AXG81062.1"/>
    <property type="molecule type" value="Genomic_DNA"/>
</dbReference>